<comment type="function">
    <text evidence="8">Transfers the 4'-phosphopantetheine moiety from coenzyme A to a Ser of acyl-carrier-protein.</text>
</comment>
<evidence type="ECO:0000256" key="3">
    <source>
        <dbReference type="ARBA" id="ARBA00022723"/>
    </source>
</evidence>
<dbReference type="InterPro" id="IPR008278">
    <property type="entry name" value="4-PPantetheinyl_Trfase_dom"/>
</dbReference>
<dbReference type="AlphaFoldDB" id="A0AAU7VKP7"/>
<dbReference type="EC" id="2.7.8.7" evidence="8"/>
<proteinExistence type="inferred from homology"/>
<accession>A0AAU7VKP7</accession>
<dbReference type="NCBIfam" id="TIGR00516">
    <property type="entry name" value="acpS"/>
    <property type="match status" value="1"/>
</dbReference>
<feature type="binding site" evidence="8">
    <location>
        <position position="54"/>
    </location>
    <ligand>
        <name>Mg(2+)</name>
        <dbReference type="ChEBI" id="CHEBI:18420"/>
    </ligand>
</feature>
<evidence type="ECO:0000313" key="10">
    <source>
        <dbReference type="EMBL" id="XBX74681.1"/>
    </source>
</evidence>
<keyword evidence="5 8" id="KW-0460">Magnesium</keyword>
<keyword evidence="7 8" id="KW-0275">Fatty acid biosynthesis</keyword>
<dbReference type="InterPro" id="IPR037143">
    <property type="entry name" value="4-PPantetheinyl_Trfase_dom_sf"/>
</dbReference>
<protein>
    <recommendedName>
        <fullName evidence="8">Holo-[acyl-carrier-protein] synthase</fullName>
        <shortName evidence="8">Holo-ACP synthase</shortName>
        <ecNumber evidence="8">2.7.8.7</ecNumber>
    </recommendedName>
    <alternativeName>
        <fullName evidence="8">4'-phosphopantetheinyl transferase AcpS</fullName>
    </alternativeName>
</protein>
<evidence type="ECO:0000256" key="2">
    <source>
        <dbReference type="ARBA" id="ARBA00022679"/>
    </source>
</evidence>
<comment type="catalytic activity">
    <reaction evidence="8">
        <text>apo-[ACP] + CoA = holo-[ACP] + adenosine 3',5'-bisphosphate + H(+)</text>
        <dbReference type="Rhea" id="RHEA:12068"/>
        <dbReference type="Rhea" id="RHEA-COMP:9685"/>
        <dbReference type="Rhea" id="RHEA-COMP:9690"/>
        <dbReference type="ChEBI" id="CHEBI:15378"/>
        <dbReference type="ChEBI" id="CHEBI:29999"/>
        <dbReference type="ChEBI" id="CHEBI:57287"/>
        <dbReference type="ChEBI" id="CHEBI:58343"/>
        <dbReference type="ChEBI" id="CHEBI:64479"/>
        <dbReference type="EC" id="2.7.8.7"/>
    </reaction>
</comment>
<evidence type="ECO:0000259" key="9">
    <source>
        <dbReference type="Pfam" id="PF01648"/>
    </source>
</evidence>
<keyword evidence="4 8" id="KW-0276">Fatty acid metabolism</keyword>
<evidence type="ECO:0000256" key="8">
    <source>
        <dbReference type="HAMAP-Rule" id="MF_00101"/>
    </source>
</evidence>
<keyword evidence="8" id="KW-0963">Cytoplasm</keyword>
<dbReference type="EMBL" id="CP158367">
    <property type="protein sequence ID" value="XBX74681.1"/>
    <property type="molecule type" value="Genomic_DNA"/>
</dbReference>
<keyword evidence="3 8" id="KW-0479">Metal-binding</keyword>
<feature type="domain" description="4'-phosphopantetheinyl transferase" evidence="9">
    <location>
        <begin position="4"/>
        <end position="100"/>
    </location>
</feature>
<organism evidence="10">
    <name type="scientific">Proteinivorax tanatarense</name>
    <dbReference type="NCBI Taxonomy" id="1260629"/>
    <lineage>
        <taxon>Bacteria</taxon>
        <taxon>Bacillati</taxon>
        <taxon>Bacillota</taxon>
        <taxon>Clostridia</taxon>
        <taxon>Eubacteriales</taxon>
        <taxon>Proteinivoracaceae</taxon>
        <taxon>Proteinivorax</taxon>
    </lineage>
</organism>
<dbReference type="GO" id="GO:0000287">
    <property type="term" value="F:magnesium ion binding"/>
    <property type="evidence" value="ECO:0007669"/>
    <property type="project" value="UniProtKB-UniRule"/>
</dbReference>
<keyword evidence="2 8" id="KW-0808">Transferase</keyword>
<comment type="subcellular location">
    <subcellularLocation>
        <location evidence="8">Cytoplasm</location>
    </subcellularLocation>
</comment>
<reference evidence="10" key="2">
    <citation type="submission" date="2024-06" db="EMBL/GenBank/DDBJ databases">
        <authorList>
            <person name="Petrova K.O."/>
            <person name="Toshchakov S.V."/>
            <person name="Boltjanskaja Y.V."/>
            <person name="Kevbrin V."/>
        </authorList>
    </citation>
    <scope>NUCLEOTIDE SEQUENCE</scope>
    <source>
        <strain evidence="10">Z-910T</strain>
    </source>
</reference>
<dbReference type="NCBIfam" id="TIGR00556">
    <property type="entry name" value="pantethn_trn"/>
    <property type="match status" value="1"/>
</dbReference>
<dbReference type="GO" id="GO:0006633">
    <property type="term" value="P:fatty acid biosynthetic process"/>
    <property type="evidence" value="ECO:0007669"/>
    <property type="project" value="UniProtKB-UniRule"/>
</dbReference>
<dbReference type="GO" id="GO:0005737">
    <property type="term" value="C:cytoplasm"/>
    <property type="evidence" value="ECO:0007669"/>
    <property type="project" value="UniProtKB-SubCell"/>
</dbReference>
<comment type="similarity">
    <text evidence="8">Belongs to the P-Pant transferase superfamily. AcpS family.</text>
</comment>
<dbReference type="HAMAP" id="MF_00101">
    <property type="entry name" value="AcpS"/>
    <property type="match status" value="1"/>
</dbReference>
<dbReference type="Gene3D" id="3.90.470.20">
    <property type="entry name" value="4'-phosphopantetheinyl transferase domain"/>
    <property type="match status" value="1"/>
</dbReference>
<dbReference type="GO" id="GO:0008897">
    <property type="term" value="F:holo-[acyl-carrier-protein] synthase activity"/>
    <property type="evidence" value="ECO:0007669"/>
    <property type="project" value="UniProtKB-UniRule"/>
</dbReference>
<name>A0AAU7VKP7_9FIRM</name>
<comment type="cofactor">
    <cofactor evidence="8">
        <name>Mg(2+)</name>
        <dbReference type="ChEBI" id="CHEBI:18420"/>
    </cofactor>
</comment>
<dbReference type="Pfam" id="PF01648">
    <property type="entry name" value="ACPS"/>
    <property type="match status" value="1"/>
</dbReference>
<sequence>MIFGVGTDIIEISRIKKVYNKRGLKILKRLFTQREIDSMNLTVSTVAGRFAAKEAVVKALGVGIGLVSWKDVEIIKDRLGKPRVYLRGNAQKRARSLGVSRIHLSISHSKSNAIAYVIAEG</sequence>
<dbReference type="InterPro" id="IPR002582">
    <property type="entry name" value="ACPS"/>
</dbReference>
<dbReference type="NCBIfam" id="NF000832">
    <property type="entry name" value="PRK00070.3-2"/>
    <property type="match status" value="1"/>
</dbReference>
<reference evidence="10" key="1">
    <citation type="journal article" date="2013" name="Extremophiles">
        <title>Proteinivorax tanatarense gen. nov., sp. nov., an anaerobic, haloalkaliphilic, proteolytic bacterium isolated from a decaying algal bloom, and proposal of Proteinivoraceae fam. nov.</title>
        <authorList>
            <person name="Kevbrin V."/>
            <person name="Boltyanskaya Y."/>
            <person name="Zhilina T."/>
            <person name="Kolganova T."/>
            <person name="Lavrentjeva E."/>
            <person name="Kuznetsov B."/>
        </authorList>
    </citation>
    <scope>NUCLEOTIDE SEQUENCE</scope>
    <source>
        <strain evidence="10">Z-910T</strain>
    </source>
</reference>
<keyword evidence="1 8" id="KW-0444">Lipid biosynthesis</keyword>
<evidence type="ECO:0000256" key="1">
    <source>
        <dbReference type="ARBA" id="ARBA00022516"/>
    </source>
</evidence>
<evidence type="ECO:0000256" key="7">
    <source>
        <dbReference type="ARBA" id="ARBA00023160"/>
    </source>
</evidence>
<dbReference type="SUPFAM" id="SSF56214">
    <property type="entry name" value="4'-phosphopantetheinyl transferase"/>
    <property type="match status" value="1"/>
</dbReference>
<evidence type="ECO:0000256" key="5">
    <source>
        <dbReference type="ARBA" id="ARBA00022842"/>
    </source>
</evidence>
<dbReference type="InterPro" id="IPR004568">
    <property type="entry name" value="Ppantetheine-prot_Trfase_dom"/>
</dbReference>
<gene>
    <name evidence="8" type="primary">acpS</name>
    <name evidence="10" type="ORF">PRVXT_002739</name>
</gene>
<evidence type="ECO:0000256" key="6">
    <source>
        <dbReference type="ARBA" id="ARBA00023098"/>
    </source>
</evidence>
<dbReference type="RefSeq" id="WP_350343430.1">
    <property type="nucleotide sequence ID" value="NZ_CP158367.1"/>
</dbReference>
<evidence type="ECO:0000256" key="4">
    <source>
        <dbReference type="ARBA" id="ARBA00022832"/>
    </source>
</evidence>
<feature type="binding site" evidence="8">
    <location>
        <position position="8"/>
    </location>
    <ligand>
        <name>Mg(2+)</name>
        <dbReference type="ChEBI" id="CHEBI:18420"/>
    </ligand>
</feature>
<keyword evidence="6 8" id="KW-0443">Lipid metabolism</keyword>